<evidence type="ECO:0000313" key="4">
    <source>
        <dbReference type="Proteomes" id="UP000186922"/>
    </source>
</evidence>
<sequence>MHDNAPSHKAKLVQAYLKKCRLTVLPWPPLSPDMNPLENVWNIMWDYVGKRSPNTKKDLERWLYEAWNKLHQVIATALNKMPYTPGNDNEKDGEDREEGADEGHREVEAEADPSSNALAIAVASALADPVLNDDQVYAGVVGPSLNPTIAGPIYEALPVYSGYVQPAYDQAGCSHAGNPQVGYSQEGYGQAALFTPGNVAMDTGQAFPALSQTVQFPVFHQPQAYSGMKYMQPVYYWSGTSTFPTTDTAQWSIVGGYGYHQNMAVIQGQVAIPPSPPPPPMMPVEAAVPMAPAVPADSGEQVEEPTYAEPIVLDENRRGLPLVPPPTQYVITEVDNGAPMAPYSLQIVFHGAAGISATMEHEDGATLVTITGNNADGKLLRLICQ</sequence>
<dbReference type="Gene3D" id="3.30.420.10">
    <property type="entry name" value="Ribonuclease H-like superfamily/Ribonuclease H"/>
    <property type="match status" value="1"/>
</dbReference>
<protein>
    <recommendedName>
        <fullName evidence="2">Tc1-like transposase DDE domain-containing protein</fullName>
    </recommendedName>
</protein>
<evidence type="ECO:0000256" key="1">
    <source>
        <dbReference type="SAM" id="MobiDB-lite"/>
    </source>
</evidence>
<reference evidence="3 4" key="1">
    <citation type="journal article" date="2016" name="Nat. Commun.">
        <title>Extremotolerant tardigrade genome and improved radiotolerance of human cultured cells by tardigrade-unique protein.</title>
        <authorList>
            <person name="Hashimoto T."/>
            <person name="Horikawa D.D."/>
            <person name="Saito Y."/>
            <person name="Kuwahara H."/>
            <person name="Kozuka-Hata H."/>
            <person name="Shin-I T."/>
            <person name="Minakuchi Y."/>
            <person name="Ohishi K."/>
            <person name="Motoyama A."/>
            <person name="Aizu T."/>
            <person name="Enomoto A."/>
            <person name="Kondo K."/>
            <person name="Tanaka S."/>
            <person name="Hara Y."/>
            <person name="Koshikawa S."/>
            <person name="Sagara H."/>
            <person name="Miura T."/>
            <person name="Yokobori S."/>
            <person name="Miyagawa K."/>
            <person name="Suzuki Y."/>
            <person name="Kubo T."/>
            <person name="Oyama M."/>
            <person name="Kohara Y."/>
            <person name="Fujiyama A."/>
            <person name="Arakawa K."/>
            <person name="Katayama T."/>
            <person name="Toyoda A."/>
            <person name="Kunieda T."/>
        </authorList>
    </citation>
    <scope>NUCLEOTIDE SEQUENCE [LARGE SCALE GENOMIC DNA]</scope>
    <source>
        <strain evidence="3 4">YOKOZUNA-1</strain>
    </source>
</reference>
<evidence type="ECO:0000259" key="2">
    <source>
        <dbReference type="Pfam" id="PF13358"/>
    </source>
</evidence>
<keyword evidence="4" id="KW-1185">Reference proteome</keyword>
<accession>A0A1D1W6V8</accession>
<dbReference type="Pfam" id="PF13358">
    <property type="entry name" value="DDE_3"/>
    <property type="match status" value="1"/>
</dbReference>
<dbReference type="InterPro" id="IPR038717">
    <property type="entry name" value="Tc1-like_DDE_dom"/>
</dbReference>
<gene>
    <name evidence="3" type="primary">RvY_18729-1</name>
    <name evidence="3" type="synonym">RvY_18729.1</name>
    <name evidence="3" type="ORF">RvY_18729</name>
</gene>
<feature type="region of interest" description="Disordered" evidence="1">
    <location>
        <begin position="80"/>
        <end position="113"/>
    </location>
</feature>
<dbReference type="GO" id="GO:0003676">
    <property type="term" value="F:nucleic acid binding"/>
    <property type="evidence" value="ECO:0007669"/>
    <property type="project" value="InterPro"/>
</dbReference>
<comment type="caution">
    <text evidence="3">The sequence shown here is derived from an EMBL/GenBank/DDBJ whole genome shotgun (WGS) entry which is preliminary data.</text>
</comment>
<dbReference type="InterPro" id="IPR036397">
    <property type="entry name" value="RNaseH_sf"/>
</dbReference>
<organism evidence="3 4">
    <name type="scientific">Ramazzottius varieornatus</name>
    <name type="common">Water bear</name>
    <name type="synonym">Tardigrade</name>
    <dbReference type="NCBI Taxonomy" id="947166"/>
    <lineage>
        <taxon>Eukaryota</taxon>
        <taxon>Metazoa</taxon>
        <taxon>Ecdysozoa</taxon>
        <taxon>Tardigrada</taxon>
        <taxon>Eutardigrada</taxon>
        <taxon>Parachela</taxon>
        <taxon>Hypsibioidea</taxon>
        <taxon>Ramazzottiidae</taxon>
        <taxon>Ramazzottius</taxon>
    </lineage>
</organism>
<dbReference type="AlphaFoldDB" id="A0A1D1W6V8"/>
<proteinExistence type="predicted"/>
<name>A0A1D1W6V8_RAMVA</name>
<dbReference type="Proteomes" id="UP000186922">
    <property type="component" value="Unassembled WGS sequence"/>
</dbReference>
<dbReference type="EMBL" id="BDGG01000020">
    <property type="protein sequence ID" value="GAV09135.1"/>
    <property type="molecule type" value="Genomic_DNA"/>
</dbReference>
<evidence type="ECO:0000313" key="3">
    <source>
        <dbReference type="EMBL" id="GAV09135.1"/>
    </source>
</evidence>
<feature type="domain" description="Tc1-like transposase DDE" evidence="2">
    <location>
        <begin position="3"/>
        <end position="59"/>
    </location>
</feature>
<dbReference type="OrthoDB" id="4843387at2759"/>